<protein>
    <submittedName>
        <fullName evidence="1">Uncharacterized protein</fullName>
    </submittedName>
</protein>
<dbReference type="EMBL" id="OX596117">
    <property type="protein sequence ID" value="CAI9708879.1"/>
    <property type="molecule type" value="Genomic_DNA"/>
</dbReference>
<accession>A0ACB0F861</accession>
<proteinExistence type="predicted"/>
<gene>
    <name evidence="1" type="ORF">MRATA1EN3_LOCUS20092</name>
</gene>
<evidence type="ECO:0000313" key="2">
    <source>
        <dbReference type="Proteomes" id="UP001162501"/>
    </source>
</evidence>
<sequence>MVLWSPSHSPIWALRSSPRMTDQEEEGCREWKGAGREGNDVEAVSKKVEKLETVNVESKGGGTAGLDSGPLTLLPACRVASGKSPPSLIFSFLTCTTGTQSSGSLGGGGDVNELGHT</sequence>
<reference evidence="1" key="1">
    <citation type="submission" date="2023-05" db="EMBL/GenBank/DDBJ databases">
        <authorList>
            <consortium name="ELIXIR-Norway"/>
        </authorList>
    </citation>
    <scope>NUCLEOTIDE SEQUENCE</scope>
</reference>
<organism evidence="1 2">
    <name type="scientific">Rangifer tarandus platyrhynchus</name>
    <name type="common">Svalbard reindeer</name>
    <dbReference type="NCBI Taxonomy" id="3082113"/>
    <lineage>
        <taxon>Eukaryota</taxon>
        <taxon>Metazoa</taxon>
        <taxon>Chordata</taxon>
        <taxon>Craniata</taxon>
        <taxon>Vertebrata</taxon>
        <taxon>Euteleostomi</taxon>
        <taxon>Mammalia</taxon>
        <taxon>Eutheria</taxon>
        <taxon>Laurasiatheria</taxon>
        <taxon>Artiodactyla</taxon>
        <taxon>Ruminantia</taxon>
        <taxon>Pecora</taxon>
        <taxon>Cervidae</taxon>
        <taxon>Odocoileinae</taxon>
        <taxon>Rangifer</taxon>
    </lineage>
</organism>
<evidence type="ECO:0000313" key="1">
    <source>
        <dbReference type="EMBL" id="CAI9708879.1"/>
    </source>
</evidence>
<name>A0ACB0F861_RANTA</name>
<dbReference type="Proteomes" id="UP001162501">
    <property type="component" value="Chromosome 33"/>
</dbReference>